<protein>
    <submittedName>
        <fullName evidence="2">Uncharacterized protein</fullName>
    </submittedName>
</protein>
<dbReference type="STRING" id="6198.A0A074ZPC8"/>
<dbReference type="OrthoDB" id="66510at2759"/>
<dbReference type="Proteomes" id="UP000054324">
    <property type="component" value="Unassembled WGS sequence"/>
</dbReference>
<organism evidence="2 3">
    <name type="scientific">Opisthorchis viverrini</name>
    <name type="common">Southeast Asian liver fluke</name>
    <dbReference type="NCBI Taxonomy" id="6198"/>
    <lineage>
        <taxon>Eukaryota</taxon>
        <taxon>Metazoa</taxon>
        <taxon>Spiralia</taxon>
        <taxon>Lophotrochozoa</taxon>
        <taxon>Platyhelminthes</taxon>
        <taxon>Trematoda</taxon>
        <taxon>Digenea</taxon>
        <taxon>Opisthorchiida</taxon>
        <taxon>Opisthorchiata</taxon>
        <taxon>Opisthorchiidae</taxon>
        <taxon>Opisthorchis</taxon>
    </lineage>
</organism>
<dbReference type="GeneID" id="20318217"/>
<proteinExistence type="predicted"/>
<dbReference type="CTD" id="20318217"/>
<dbReference type="AlphaFoldDB" id="A0A074ZPC8"/>
<accession>A0A074ZPC8</accession>
<keyword evidence="1" id="KW-0472">Membrane</keyword>
<name>A0A074ZPC8_OPIVI</name>
<dbReference type="EMBL" id="KL596681">
    <property type="protein sequence ID" value="KER29278.1"/>
    <property type="molecule type" value="Genomic_DNA"/>
</dbReference>
<evidence type="ECO:0000256" key="1">
    <source>
        <dbReference type="SAM" id="Phobius"/>
    </source>
</evidence>
<keyword evidence="3" id="KW-1185">Reference proteome</keyword>
<reference evidence="2 3" key="1">
    <citation type="submission" date="2013-11" db="EMBL/GenBank/DDBJ databases">
        <title>Opisthorchis viverrini - life in the bile duct.</title>
        <authorList>
            <person name="Young N.D."/>
            <person name="Nagarajan N."/>
            <person name="Lin S.J."/>
            <person name="Korhonen P.K."/>
            <person name="Jex A.R."/>
            <person name="Hall R.S."/>
            <person name="Safavi-Hemami H."/>
            <person name="Kaewkong W."/>
            <person name="Bertrand D."/>
            <person name="Gao S."/>
            <person name="Seet Q."/>
            <person name="Wongkham S."/>
            <person name="Teh B.T."/>
            <person name="Wongkham C."/>
            <person name="Intapan P.M."/>
            <person name="Maleewong W."/>
            <person name="Yang X."/>
            <person name="Hu M."/>
            <person name="Wang Z."/>
            <person name="Hofmann A."/>
            <person name="Sternberg P.W."/>
            <person name="Tan P."/>
            <person name="Wang J."/>
            <person name="Gasser R.B."/>
        </authorList>
    </citation>
    <scope>NUCLEOTIDE SEQUENCE [LARGE SCALE GENOMIC DNA]</scope>
</reference>
<keyword evidence="1" id="KW-0812">Transmembrane</keyword>
<evidence type="ECO:0000313" key="2">
    <source>
        <dbReference type="EMBL" id="KER29278.1"/>
    </source>
</evidence>
<gene>
    <name evidence="2" type="ORF">T265_04031</name>
</gene>
<feature type="transmembrane region" description="Helical" evidence="1">
    <location>
        <begin position="17"/>
        <end position="35"/>
    </location>
</feature>
<keyword evidence="1" id="KW-1133">Transmembrane helix</keyword>
<sequence length="84" mass="9627">MSNPSRKCFYPPIPKDVVLSFFLRGSIIVFAAYALTYNGHDKRWEISGRLSVEATLPRLQKVMRLLYIALDTASHLMDRVGMPR</sequence>
<dbReference type="RefSeq" id="XP_009166930.1">
    <property type="nucleotide sequence ID" value="XM_009168666.1"/>
</dbReference>
<dbReference type="KEGG" id="ovi:T265_04031"/>
<evidence type="ECO:0000313" key="3">
    <source>
        <dbReference type="Proteomes" id="UP000054324"/>
    </source>
</evidence>